<dbReference type="Gene3D" id="3.40.50.300">
    <property type="entry name" value="P-loop containing nucleotide triphosphate hydrolases"/>
    <property type="match status" value="1"/>
</dbReference>
<dbReference type="CDD" id="cd01670">
    <property type="entry name" value="Death"/>
    <property type="match status" value="1"/>
</dbReference>
<evidence type="ECO:0000313" key="3">
    <source>
        <dbReference type="EnsemblMetazoa" id="XP_019850782.1"/>
    </source>
</evidence>
<evidence type="ECO:0000313" key="4">
    <source>
        <dbReference type="Proteomes" id="UP000007879"/>
    </source>
</evidence>
<dbReference type="EnsemblMetazoa" id="XM_019995223.1">
    <property type="protein sequence ID" value="XP_019850782.1"/>
    <property type="gene ID" value="LOC109581262"/>
</dbReference>
<dbReference type="CDD" id="cd00882">
    <property type="entry name" value="Ras_like_GTPase"/>
    <property type="match status" value="1"/>
</dbReference>
<keyword evidence="4" id="KW-1185">Reference proteome</keyword>
<reference evidence="4" key="1">
    <citation type="journal article" date="2010" name="Nature">
        <title>The Amphimedon queenslandica genome and the evolution of animal complexity.</title>
        <authorList>
            <person name="Srivastava M."/>
            <person name="Simakov O."/>
            <person name="Chapman J."/>
            <person name="Fahey B."/>
            <person name="Gauthier M.E."/>
            <person name="Mitros T."/>
            <person name="Richards G.S."/>
            <person name="Conaco C."/>
            <person name="Dacre M."/>
            <person name="Hellsten U."/>
            <person name="Larroux C."/>
            <person name="Putnam N.H."/>
            <person name="Stanke M."/>
            <person name="Adamska M."/>
            <person name="Darling A."/>
            <person name="Degnan S.M."/>
            <person name="Oakley T.H."/>
            <person name="Plachetzki D.C."/>
            <person name="Zhai Y."/>
            <person name="Adamski M."/>
            <person name="Calcino A."/>
            <person name="Cummins S.F."/>
            <person name="Goodstein D.M."/>
            <person name="Harris C."/>
            <person name="Jackson D.J."/>
            <person name="Leys S.P."/>
            <person name="Shu S."/>
            <person name="Woodcroft B.J."/>
            <person name="Vervoort M."/>
            <person name="Kosik K.S."/>
            <person name="Manning G."/>
            <person name="Degnan B.M."/>
            <person name="Rokhsar D.S."/>
        </authorList>
    </citation>
    <scope>NUCLEOTIDE SEQUENCE [LARGE SCALE GENOMIC DNA]</scope>
</reference>
<feature type="compositionally biased region" description="Polar residues" evidence="1">
    <location>
        <begin position="382"/>
        <end position="408"/>
    </location>
</feature>
<dbReference type="Gene3D" id="1.10.533.10">
    <property type="entry name" value="Death Domain, Fas"/>
    <property type="match status" value="1"/>
</dbReference>
<sequence>MCLHPAQSPTASSNNYNFYNKQGDDNNRYCFNMASFGAISILYGRTLNIGDLGEVIALLERHNYSKASYNRLGLRLKISQNTLEKIKKDYGEVDRCFTECLASWLRKADSVKNPTIGTLIAALRGIRENAVADGIDRERQNRLSVTPLILHSSVDLQIDEPIEKPAKKMKVDTSSSFMQSKTASIKKAIPTTSTTVVHACDKDIAIATRSHVTPGFETKVCEVNMAECNESKEATLFKRYSSDFKRAMINPVEVAGVLYSNSIIDETTRNRITQRHHGSDLVDAVEAYVISLPKKSKRLVQKFEGVLNILKQYIPLNSIVESLEIDYYGRKAVVQTSDPQYHHKDKSGNLLSSELMKHSMPPSDKKGKHRTESILEGGLPDSLQQNVEASEVHSQPQDIKTSTPSAKSSMKDTIDKCDVDYSSDPHIKQLENALQVYASDLSDSGLDTQATLDRIKARIESHIKKKLEDGLSKDTLTKQLHDLTMNALIPMDINDWCYDRLDELYKEHDEKMSNSKDSFNLSSDDLCEEVPPIFSADVVYHASLCNLVISEASNFLSMKVHLSQFGHSFNEASLSIDKNILIALQENIIYIAFRGIVDFPLRYFCELLHMNKRVVFTGFLHGILPAVSFLVQLWNLPYFSAKILVQNVTCILFGLQGLESHIFAHLENGVHDSPDILKSFHLFLLHNELKTSFYGERFYHLEKYKEIVYLIQQTHNGLKYIKAPSLETLRYIPFGIAPKPELFDMQVYHQHVLRGYLDKEQYCIPSRKSLAGSVKSLMPSILKIELYQHKHPGGNELSIVINGDNLWFCSDIEVNFSNFHVKIKTSVESLAQKQICYNQLLDRDRFLPVDRNKNCLIKVHSRFSNPLKSDVPIIYNEPDLISFRPSQLAKQTPSQIIQLSFLSALLEQSPSVRSGRPTKRFKQIIKFLQEASTIVPMESAIFSVASCADSPSSSAKIIQAVVNAAHLSSIPVSKMMISGSREVFNKPRWARYLYEQPSMHIPRPVYNQPIMYNHFYGLESPSYYTIPGSPLYSFEQEKIHENLRSSQTSAIIPYAVHDSSFSVSLQPHECQFSYFERFQKILYEIQRRSHLSTHFKLICGRNIGELYPISKAVSSLSNSDALTPLSQVLQNARTRLTNLSSSHQAASLGGIAELNSSMLGEVNKIVHEYLTPCVTMLGGFMEQQIKVPLVNNPLDTAKALRMAENSGAIGVWALFSLNSSDIKYILSSRKNETLVIQIAKFIEGTFSENIARKRHDVEPTSYDAKLQFLLELGLNRAITCSNDYISYSLERELVSICKEQGISTSTSVSSVIRNWSTRFKDTGLVLVPHAYRPLLARWLIWSLNIHQLREGLASYTTVGVIGLVNSGKSTLVNKVFKVETIQGTSQAARTTVPFIYNLDSSVEGLSVIDFPGVDDRDESIGGLAKLLVGLAQIVIFVCGYERFHTSSAMDWMKIFLKDFADTPILVCLTHADRLYENNCEKDMIPECPRSKIPGLRIQFEDELQKIIGDTERTEKCFIKFCSLTQTRHSPLNDDRGRQSMRKVGIFTPEDIGEWVKNALIRDIQQEELADKFSKSLNKF</sequence>
<dbReference type="GeneID" id="109581262"/>
<dbReference type="KEGG" id="aqu:109581262"/>
<protein>
    <recommendedName>
        <fullName evidence="2">Death domain-containing protein</fullName>
    </recommendedName>
</protein>
<dbReference type="Proteomes" id="UP000007879">
    <property type="component" value="Unassembled WGS sequence"/>
</dbReference>
<reference evidence="3" key="2">
    <citation type="submission" date="2024-06" db="UniProtKB">
        <authorList>
            <consortium name="EnsemblMetazoa"/>
        </authorList>
    </citation>
    <scope>IDENTIFICATION</scope>
</reference>
<dbReference type="InterPro" id="IPR027417">
    <property type="entry name" value="P-loop_NTPase"/>
</dbReference>
<organism evidence="3 4">
    <name type="scientific">Amphimedon queenslandica</name>
    <name type="common">Sponge</name>
    <dbReference type="NCBI Taxonomy" id="400682"/>
    <lineage>
        <taxon>Eukaryota</taxon>
        <taxon>Metazoa</taxon>
        <taxon>Porifera</taxon>
        <taxon>Demospongiae</taxon>
        <taxon>Heteroscleromorpha</taxon>
        <taxon>Haplosclerida</taxon>
        <taxon>Niphatidae</taxon>
        <taxon>Amphimedon</taxon>
    </lineage>
</organism>
<dbReference type="InterPro" id="IPR011029">
    <property type="entry name" value="DEATH-like_dom_sf"/>
</dbReference>
<proteinExistence type="predicted"/>
<accession>A0AAN0J222</accession>
<dbReference type="GO" id="GO:0005525">
    <property type="term" value="F:GTP binding"/>
    <property type="evidence" value="ECO:0007669"/>
    <property type="project" value="InterPro"/>
</dbReference>
<dbReference type="PROSITE" id="PS50017">
    <property type="entry name" value="DEATH_DOMAIN"/>
    <property type="match status" value="1"/>
</dbReference>
<dbReference type="InterPro" id="IPR000488">
    <property type="entry name" value="Death_dom"/>
</dbReference>
<dbReference type="GO" id="GO:0007165">
    <property type="term" value="P:signal transduction"/>
    <property type="evidence" value="ECO:0007669"/>
    <property type="project" value="InterPro"/>
</dbReference>
<evidence type="ECO:0000256" key="1">
    <source>
        <dbReference type="SAM" id="MobiDB-lite"/>
    </source>
</evidence>
<evidence type="ECO:0000259" key="2">
    <source>
        <dbReference type="PROSITE" id="PS50017"/>
    </source>
</evidence>
<dbReference type="RefSeq" id="XP_019850782.1">
    <property type="nucleotide sequence ID" value="XM_019995223.1"/>
</dbReference>
<dbReference type="InterPro" id="IPR006073">
    <property type="entry name" value="GTP-bd"/>
</dbReference>
<dbReference type="Pfam" id="PF01926">
    <property type="entry name" value="MMR_HSR1"/>
    <property type="match status" value="1"/>
</dbReference>
<feature type="region of interest" description="Disordered" evidence="1">
    <location>
        <begin position="379"/>
        <end position="411"/>
    </location>
</feature>
<name>A0AAN0J222_AMPQE</name>
<dbReference type="SUPFAM" id="SSF47986">
    <property type="entry name" value="DEATH domain"/>
    <property type="match status" value="1"/>
</dbReference>
<feature type="domain" description="Death" evidence="2">
    <location>
        <begin position="67"/>
        <end position="139"/>
    </location>
</feature>
<dbReference type="SUPFAM" id="SSF52540">
    <property type="entry name" value="P-loop containing nucleoside triphosphate hydrolases"/>
    <property type="match status" value="1"/>
</dbReference>